<dbReference type="Gene3D" id="3.40.50.1000">
    <property type="entry name" value="HAD superfamily/HAD-like"/>
    <property type="match status" value="1"/>
</dbReference>
<feature type="transmembrane region" description="Helical" evidence="1">
    <location>
        <begin position="514"/>
        <end position="535"/>
    </location>
</feature>
<dbReference type="SUPFAM" id="SSF56784">
    <property type="entry name" value="HAD-like"/>
    <property type="match status" value="1"/>
</dbReference>
<evidence type="ECO:0000256" key="1">
    <source>
        <dbReference type="SAM" id="Phobius"/>
    </source>
</evidence>
<keyword evidence="1" id="KW-0472">Membrane</keyword>
<evidence type="ECO:0000313" key="2">
    <source>
        <dbReference type="EMBL" id="BBO30446.1"/>
    </source>
</evidence>
<dbReference type="KEGG" id="lpav:PLANPX_0058"/>
<dbReference type="InterPro" id="IPR023214">
    <property type="entry name" value="HAD_sf"/>
</dbReference>
<keyword evidence="3" id="KW-1185">Reference proteome</keyword>
<sequence length="564" mass="63268">MPAYPRNNQVKYIVLDFDGTCTQIPAIQAEYLELFRHGFAEHIEHLLHEQKYHRPEDKGSHGQSLIAGGPLTEVEWRRALEEVRRHSPVAGWMLGGCSAAPAAADPYILADESAKLVLRRRGMKNPSLPPTINGEAYAAVPAPWRPETREVFQRLVNEGIKIFIVSNSSTEFIEGRLKHLLGNDADLLQVVSVHSDAGKFLVRELAWDDSSLSVDARAMFAALSAVSDAGPDEEPERPIYLRRGAYFEAICRVLGGDLAQLKNTVFCGDIWEMDLAMPFALGANVHLLERAPPFPTYPYEKAALAACRNRGLWSSDLSGLLMWLDRGSARRSGAGGSADSPAAVQENTADRVKRLEFYYAEHAEQARQHENQRERMTNLVLGVAGALIGVMTFADLAVWSLPAALAVTALGAYGLVFARKHYERNRYHVSIMREIRKEMEYACGTMLRPFDVPPNRTLDQIRKAGVRAHYANFGREDHNGPNAENLKPTHKVKRRRSYARCIIRLRLHQMWEGFHWLILGLGAFFCIVVLTKWMMPSDDQPLRVQLITGDTTVGPKQERPNVDE</sequence>
<proteinExistence type="predicted"/>
<feature type="transmembrane region" description="Helical" evidence="1">
    <location>
        <begin position="376"/>
        <end position="393"/>
    </location>
</feature>
<dbReference type="EMBL" id="AP021861">
    <property type="protein sequence ID" value="BBO30446.1"/>
    <property type="molecule type" value="Genomic_DNA"/>
</dbReference>
<reference evidence="3" key="1">
    <citation type="submission" date="2019-10" db="EMBL/GenBank/DDBJ databases">
        <title>Lacipirellula parvula gen. nov., sp. nov., representing a lineage of planctomycetes widespread in freshwater anoxic habitats, and description of the family Lacipirellulaceae.</title>
        <authorList>
            <person name="Dedysh S.N."/>
            <person name="Kulichevskaya I.S."/>
            <person name="Beletsky A.V."/>
            <person name="Rakitin A.L."/>
            <person name="Mardanov A.V."/>
            <person name="Ivanova A.A."/>
            <person name="Saltykova V.X."/>
            <person name="Rijpstra W.I.C."/>
            <person name="Sinninghe Damste J.S."/>
            <person name="Ravin N.V."/>
        </authorList>
    </citation>
    <scope>NUCLEOTIDE SEQUENCE [LARGE SCALE GENOMIC DNA]</scope>
    <source>
        <strain evidence="3">PX69</strain>
    </source>
</reference>
<organism evidence="2 3">
    <name type="scientific">Lacipirellula parvula</name>
    <dbReference type="NCBI Taxonomy" id="2650471"/>
    <lineage>
        <taxon>Bacteria</taxon>
        <taxon>Pseudomonadati</taxon>
        <taxon>Planctomycetota</taxon>
        <taxon>Planctomycetia</taxon>
        <taxon>Pirellulales</taxon>
        <taxon>Lacipirellulaceae</taxon>
        <taxon>Lacipirellula</taxon>
    </lineage>
</organism>
<dbReference type="Proteomes" id="UP000326837">
    <property type="component" value="Chromosome"/>
</dbReference>
<keyword evidence="1" id="KW-0812">Transmembrane</keyword>
<dbReference type="RefSeq" id="WP_152096788.1">
    <property type="nucleotide sequence ID" value="NZ_AP021861.1"/>
</dbReference>
<protein>
    <submittedName>
        <fullName evidence="2">Uncharacterized protein</fullName>
    </submittedName>
</protein>
<name>A0A5K7X809_9BACT</name>
<gene>
    <name evidence="2" type="ORF">PLANPX_0058</name>
</gene>
<dbReference type="AlphaFoldDB" id="A0A5K7X809"/>
<accession>A0A5K7X809</accession>
<keyword evidence="1" id="KW-1133">Transmembrane helix</keyword>
<dbReference type="CDD" id="cd01427">
    <property type="entry name" value="HAD_like"/>
    <property type="match status" value="1"/>
</dbReference>
<dbReference type="InterPro" id="IPR036412">
    <property type="entry name" value="HAD-like_sf"/>
</dbReference>
<dbReference type="Pfam" id="PF00702">
    <property type="entry name" value="Hydrolase"/>
    <property type="match status" value="1"/>
</dbReference>
<feature type="transmembrane region" description="Helical" evidence="1">
    <location>
        <begin position="399"/>
        <end position="418"/>
    </location>
</feature>
<evidence type="ECO:0000313" key="3">
    <source>
        <dbReference type="Proteomes" id="UP000326837"/>
    </source>
</evidence>